<protein>
    <submittedName>
        <fullName evidence="1">Uncharacterized protein</fullName>
    </submittedName>
</protein>
<dbReference type="AlphaFoldDB" id="A0A1R3JNN3"/>
<keyword evidence="2" id="KW-1185">Reference proteome</keyword>
<sequence length="42" mass="4275">MTSAASGRATTSDCADCGIPPMLGVWESPDSIKSVAQIECST</sequence>
<dbReference type="Proteomes" id="UP000187203">
    <property type="component" value="Unassembled WGS sequence"/>
</dbReference>
<organism evidence="1 2">
    <name type="scientific">Corchorus olitorius</name>
    <dbReference type="NCBI Taxonomy" id="93759"/>
    <lineage>
        <taxon>Eukaryota</taxon>
        <taxon>Viridiplantae</taxon>
        <taxon>Streptophyta</taxon>
        <taxon>Embryophyta</taxon>
        <taxon>Tracheophyta</taxon>
        <taxon>Spermatophyta</taxon>
        <taxon>Magnoliopsida</taxon>
        <taxon>eudicotyledons</taxon>
        <taxon>Gunneridae</taxon>
        <taxon>Pentapetalae</taxon>
        <taxon>rosids</taxon>
        <taxon>malvids</taxon>
        <taxon>Malvales</taxon>
        <taxon>Malvaceae</taxon>
        <taxon>Grewioideae</taxon>
        <taxon>Apeibeae</taxon>
        <taxon>Corchorus</taxon>
    </lineage>
</organism>
<proteinExistence type="predicted"/>
<gene>
    <name evidence="1" type="ORF">COLO4_15341</name>
</gene>
<dbReference type="EMBL" id="AWUE01015661">
    <property type="protein sequence ID" value="OMO96327.1"/>
    <property type="molecule type" value="Genomic_DNA"/>
</dbReference>
<name>A0A1R3JNN3_9ROSI</name>
<comment type="caution">
    <text evidence="1">The sequence shown here is derived from an EMBL/GenBank/DDBJ whole genome shotgun (WGS) entry which is preliminary data.</text>
</comment>
<evidence type="ECO:0000313" key="1">
    <source>
        <dbReference type="EMBL" id="OMO96327.1"/>
    </source>
</evidence>
<reference evidence="2" key="1">
    <citation type="submission" date="2013-09" db="EMBL/GenBank/DDBJ databases">
        <title>Corchorus olitorius genome sequencing.</title>
        <authorList>
            <person name="Alam M."/>
            <person name="Haque M.S."/>
            <person name="Islam M.S."/>
            <person name="Emdad E.M."/>
            <person name="Islam M.M."/>
            <person name="Ahmed B."/>
            <person name="Halim A."/>
            <person name="Hossen Q.M.M."/>
            <person name="Hossain M.Z."/>
            <person name="Ahmed R."/>
            <person name="Khan M.M."/>
            <person name="Islam R."/>
            <person name="Rashid M.M."/>
            <person name="Khan S.A."/>
            <person name="Rahman M.S."/>
            <person name="Alam M."/>
            <person name="Yahiya A.S."/>
            <person name="Khan M.S."/>
            <person name="Azam M.S."/>
            <person name="Haque T."/>
            <person name="Lashkar M.Z.H."/>
            <person name="Akhand A.I."/>
            <person name="Morshed G."/>
            <person name="Roy S."/>
            <person name="Uddin K.S."/>
            <person name="Rabeya T."/>
            <person name="Hossain A.S."/>
            <person name="Chowdhury A."/>
            <person name="Snigdha A.R."/>
            <person name="Mortoza M.S."/>
            <person name="Matin S.A."/>
            <person name="Hoque S.M.E."/>
            <person name="Islam M.K."/>
            <person name="Roy D.K."/>
            <person name="Haider R."/>
            <person name="Moosa M.M."/>
            <person name="Elias S.M."/>
            <person name="Hasan A.M."/>
            <person name="Jahan S."/>
            <person name="Shafiuddin M."/>
            <person name="Mahmood N."/>
            <person name="Shommy N.S."/>
        </authorList>
    </citation>
    <scope>NUCLEOTIDE SEQUENCE [LARGE SCALE GENOMIC DNA]</scope>
    <source>
        <strain evidence="2">cv. O-4</strain>
    </source>
</reference>
<evidence type="ECO:0000313" key="2">
    <source>
        <dbReference type="Proteomes" id="UP000187203"/>
    </source>
</evidence>
<accession>A0A1R3JNN3</accession>